<proteinExistence type="predicted"/>
<keyword evidence="3" id="KW-1185">Reference proteome</keyword>
<reference evidence="2 3" key="1">
    <citation type="submission" date="2023-03" db="EMBL/GenBank/DDBJ databases">
        <title>Genome insight into feeding habits of ladybird beetles.</title>
        <authorList>
            <person name="Li H.-S."/>
            <person name="Huang Y.-H."/>
            <person name="Pang H."/>
        </authorList>
    </citation>
    <scope>NUCLEOTIDE SEQUENCE [LARGE SCALE GENOMIC DNA]</scope>
    <source>
        <strain evidence="2">SYSU_2023b</strain>
        <tissue evidence="2">Whole body</tissue>
    </source>
</reference>
<accession>A0AAW1U4Z7</accession>
<feature type="non-terminal residue" evidence="2">
    <location>
        <position position="115"/>
    </location>
</feature>
<evidence type="ECO:0000313" key="2">
    <source>
        <dbReference type="EMBL" id="KAK9876103.1"/>
    </source>
</evidence>
<feature type="compositionally biased region" description="Polar residues" evidence="1">
    <location>
        <begin position="104"/>
        <end position="115"/>
    </location>
</feature>
<comment type="caution">
    <text evidence="2">The sequence shown here is derived from an EMBL/GenBank/DDBJ whole genome shotgun (WGS) entry which is preliminary data.</text>
</comment>
<dbReference type="EMBL" id="JARQZJ010000035">
    <property type="protein sequence ID" value="KAK9876103.1"/>
    <property type="molecule type" value="Genomic_DNA"/>
</dbReference>
<name>A0AAW1U4Z7_9CUCU</name>
<dbReference type="AlphaFoldDB" id="A0AAW1U4Z7"/>
<dbReference type="Proteomes" id="UP001431783">
    <property type="component" value="Unassembled WGS sequence"/>
</dbReference>
<feature type="region of interest" description="Disordered" evidence="1">
    <location>
        <begin position="89"/>
        <end position="115"/>
    </location>
</feature>
<evidence type="ECO:0000313" key="3">
    <source>
        <dbReference type="Proteomes" id="UP001431783"/>
    </source>
</evidence>
<sequence length="115" mass="13153">MGREYFSLRLSNADFIPGLQTLKIMLEEWNRKALHGRAGCLFSETGGRLIDIQNQNFRTRSHLKIIAGQPLKSDIQLCNLSWPEYLERQSGGQNISPSHFVKAQTDQTESKFNQT</sequence>
<evidence type="ECO:0000256" key="1">
    <source>
        <dbReference type="SAM" id="MobiDB-lite"/>
    </source>
</evidence>
<gene>
    <name evidence="2" type="ORF">WA026_011217</name>
</gene>
<protein>
    <submittedName>
        <fullName evidence="2">Uncharacterized protein</fullName>
    </submittedName>
</protein>
<organism evidence="2 3">
    <name type="scientific">Henosepilachna vigintioctopunctata</name>
    <dbReference type="NCBI Taxonomy" id="420089"/>
    <lineage>
        <taxon>Eukaryota</taxon>
        <taxon>Metazoa</taxon>
        <taxon>Ecdysozoa</taxon>
        <taxon>Arthropoda</taxon>
        <taxon>Hexapoda</taxon>
        <taxon>Insecta</taxon>
        <taxon>Pterygota</taxon>
        <taxon>Neoptera</taxon>
        <taxon>Endopterygota</taxon>
        <taxon>Coleoptera</taxon>
        <taxon>Polyphaga</taxon>
        <taxon>Cucujiformia</taxon>
        <taxon>Coccinelloidea</taxon>
        <taxon>Coccinellidae</taxon>
        <taxon>Epilachninae</taxon>
        <taxon>Epilachnini</taxon>
        <taxon>Henosepilachna</taxon>
    </lineage>
</organism>